<dbReference type="GO" id="GO:0035999">
    <property type="term" value="P:tetrahydrofolate interconversion"/>
    <property type="evidence" value="ECO:0007669"/>
    <property type="project" value="TreeGrafter"/>
</dbReference>
<evidence type="ECO:0000256" key="3">
    <source>
        <dbReference type="ARBA" id="ARBA00022840"/>
    </source>
</evidence>
<comment type="cofactor">
    <cofactor evidence="4">
        <name>Mg(2+)</name>
        <dbReference type="ChEBI" id="CHEBI:18420"/>
    </cofactor>
</comment>
<dbReference type="GO" id="GO:0046872">
    <property type="term" value="F:metal ion binding"/>
    <property type="evidence" value="ECO:0007669"/>
    <property type="project" value="UniProtKB-KW"/>
</dbReference>
<evidence type="ECO:0000313" key="6">
    <source>
        <dbReference type="Proteomes" id="UP000265562"/>
    </source>
</evidence>
<dbReference type="EMBL" id="CP032364">
    <property type="protein sequence ID" value="AYA99394.1"/>
    <property type="molecule type" value="Genomic_DNA"/>
</dbReference>
<dbReference type="InterPro" id="IPR002698">
    <property type="entry name" value="FTHF_cligase"/>
</dbReference>
<evidence type="ECO:0000313" key="5">
    <source>
        <dbReference type="EMBL" id="AYA99394.1"/>
    </source>
</evidence>
<comment type="catalytic activity">
    <reaction evidence="4">
        <text>(6S)-5-formyl-5,6,7,8-tetrahydrofolate + ATP = (6R)-5,10-methenyltetrahydrofolate + ADP + phosphate</text>
        <dbReference type="Rhea" id="RHEA:10488"/>
        <dbReference type="ChEBI" id="CHEBI:30616"/>
        <dbReference type="ChEBI" id="CHEBI:43474"/>
        <dbReference type="ChEBI" id="CHEBI:57455"/>
        <dbReference type="ChEBI" id="CHEBI:57457"/>
        <dbReference type="ChEBI" id="CHEBI:456216"/>
        <dbReference type="EC" id="6.3.3.2"/>
    </reaction>
</comment>
<reference evidence="5 6" key="1">
    <citation type="submission" date="2018-09" db="EMBL/GenBank/DDBJ databases">
        <title>Genome sequencing of Lachnoanaerobaculum umeaense DSM 23576.</title>
        <authorList>
            <person name="Kook J.-K."/>
            <person name="Park S.-N."/>
            <person name="Lim Y.K."/>
        </authorList>
    </citation>
    <scope>NUCLEOTIDE SEQUENCE [LARGE SCALE GENOMIC DNA]</scope>
    <source>
        <strain evidence="6">DSM 23576 \ CCUG 58757</strain>
    </source>
</reference>
<dbReference type="GO" id="GO:0030272">
    <property type="term" value="F:5-formyltetrahydrofolate cyclo-ligase activity"/>
    <property type="evidence" value="ECO:0007669"/>
    <property type="project" value="UniProtKB-EC"/>
</dbReference>
<keyword evidence="3 4" id="KW-0067">ATP-binding</keyword>
<dbReference type="InterPro" id="IPR037171">
    <property type="entry name" value="NagB/RpiA_transferase-like"/>
</dbReference>
<comment type="similarity">
    <text evidence="1 4">Belongs to the 5-formyltetrahydrofolate cyclo-ligase family.</text>
</comment>
<dbReference type="RefSeq" id="WP_111524079.1">
    <property type="nucleotide sequence ID" value="NZ_CP032364.1"/>
</dbReference>
<keyword evidence="5" id="KW-0436">Ligase</keyword>
<dbReference type="NCBIfam" id="TIGR02727">
    <property type="entry name" value="MTHFS_bact"/>
    <property type="match status" value="1"/>
</dbReference>
<dbReference type="InterPro" id="IPR024185">
    <property type="entry name" value="FTHF_cligase-like_sf"/>
</dbReference>
<dbReference type="Pfam" id="PF01812">
    <property type="entry name" value="5-FTHF_cyc-lig"/>
    <property type="match status" value="1"/>
</dbReference>
<dbReference type="SUPFAM" id="SSF100950">
    <property type="entry name" value="NagB/RpiA/CoA transferase-like"/>
    <property type="match status" value="1"/>
</dbReference>
<dbReference type="GO" id="GO:0005524">
    <property type="term" value="F:ATP binding"/>
    <property type="evidence" value="ECO:0007669"/>
    <property type="project" value="UniProtKB-KW"/>
</dbReference>
<keyword evidence="4" id="KW-0460">Magnesium</keyword>
<dbReference type="AlphaFoldDB" id="A0A385Q1D5"/>
<dbReference type="Proteomes" id="UP000265562">
    <property type="component" value="Chromosome"/>
</dbReference>
<name>A0A385Q1D5_9FIRM</name>
<gene>
    <name evidence="5" type="ORF">D4A81_05295</name>
</gene>
<dbReference type="GO" id="GO:0009396">
    <property type="term" value="P:folic acid-containing compound biosynthetic process"/>
    <property type="evidence" value="ECO:0007669"/>
    <property type="project" value="TreeGrafter"/>
</dbReference>
<accession>A0A385Q1D5</accession>
<dbReference type="OrthoDB" id="9801938at2"/>
<organism evidence="5 6">
    <name type="scientific">Lachnoanaerobaculum umeaense</name>
    <dbReference type="NCBI Taxonomy" id="617123"/>
    <lineage>
        <taxon>Bacteria</taxon>
        <taxon>Bacillati</taxon>
        <taxon>Bacillota</taxon>
        <taxon>Clostridia</taxon>
        <taxon>Lachnospirales</taxon>
        <taxon>Lachnospiraceae</taxon>
        <taxon>Lachnoanaerobaculum</taxon>
    </lineage>
</organism>
<dbReference type="Gene3D" id="3.40.50.10420">
    <property type="entry name" value="NagB/RpiA/CoA transferase-like"/>
    <property type="match status" value="1"/>
</dbReference>
<keyword evidence="2 4" id="KW-0547">Nucleotide-binding</keyword>
<sequence length="188" mass="21754">MNKGELRKLLLDKRNSLSRDEVLSASESIIREIDTLIKRNKSIVLLGFMPLGNEIDLRPLYERILSGFYKNEFDINITLGLPRVCGKEMRFFKVDSLDNLEKSKFGIMEPRLCSEEIIAKNAHVMVPLIGVDKDKRRLGFGGGFYDKYFGKHRDNTLYGLVYDFQMNIDFEVNEYDIAMDHIFMAKVG</sequence>
<keyword evidence="6" id="KW-1185">Reference proteome</keyword>
<protein>
    <recommendedName>
        <fullName evidence="4">5-formyltetrahydrofolate cyclo-ligase</fullName>
        <ecNumber evidence="4">6.3.3.2</ecNumber>
    </recommendedName>
</protein>
<evidence type="ECO:0000256" key="1">
    <source>
        <dbReference type="ARBA" id="ARBA00010638"/>
    </source>
</evidence>
<dbReference type="EC" id="6.3.3.2" evidence="4"/>
<dbReference type="PIRSF" id="PIRSF006806">
    <property type="entry name" value="FTHF_cligase"/>
    <property type="match status" value="1"/>
</dbReference>
<dbReference type="PANTHER" id="PTHR23407">
    <property type="entry name" value="ATPASE INHIBITOR/5-FORMYLTETRAHYDROFOLATE CYCLO-LIGASE"/>
    <property type="match status" value="1"/>
</dbReference>
<evidence type="ECO:0000256" key="4">
    <source>
        <dbReference type="RuleBase" id="RU361279"/>
    </source>
</evidence>
<dbReference type="KEGG" id="lua:D4A81_05295"/>
<evidence type="ECO:0000256" key="2">
    <source>
        <dbReference type="ARBA" id="ARBA00022741"/>
    </source>
</evidence>
<keyword evidence="4" id="KW-0479">Metal-binding</keyword>
<dbReference type="PANTHER" id="PTHR23407:SF1">
    <property type="entry name" value="5-FORMYLTETRAHYDROFOLATE CYCLO-LIGASE"/>
    <property type="match status" value="1"/>
</dbReference>
<proteinExistence type="inferred from homology"/>